<dbReference type="GO" id="GO:0000742">
    <property type="term" value="P:karyogamy involved in conjugation with cellular fusion"/>
    <property type="evidence" value="ECO:0007669"/>
    <property type="project" value="UniProtKB-UniRule"/>
</dbReference>
<evidence type="ECO:0000256" key="10">
    <source>
        <dbReference type="ARBA" id="ARBA00023242"/>
    </source>
</evidence>
<keyword evidence="14" id="KW-1185">Reference proteome</keyword>
<evidence type="ECO:0000256" key="11">
    <source>
        <dbReference type="RuleBase" id="RU368082"/>
    </source>
</evidence>
<dbReference type="AlphaFoldDB" id="A0AAE0PL36"/>
<keyword evidence="4" id="KW-0812">Transmembrane</keyword>
<dbReference type="Pfam" id="PF04163">
    <property type="entry name" value="Tht1"/>
    <property type="match status" value="1"/>
</dbReference>
<keyword evidence="9" id="KW-0325">Glycoprotein</keyword>
<comment type="subcellular location">
    <subcellularLocation>
        <location evidence="11">Endoplasmic reticulum membrane</location>
    </subcellularLocation>
    <subcellularLocation>
        <location evidence="11">Nucleus membrane</location>
    </subcellularLocation>
</comment>
<evidence type="ECO:0000256" key="8">
    <source>
        <dbReference type="ARBA" id="ARBA00023136"/>
    </source>
</evidence>
<reference evidence="13" key="2">
    <citation type="submission" date="2023-07" db="EMBL/GenBank/DDBJ databases">
        <authorList>
            <consortium name="Lawrence Berkeley National Laboratory"/>
            <person name="Haridas S."/>
            <person name="Hensen N."/>
            <person name="Bonometti L."/>
            <person name="Westerberg I."/>
            <person name="Brannstrom I.O."/>
            <person name="Guillou S."/>
            <person name="Cros-Aarteil S."/>
            <person name="Calhoun S."/>
            <person name="Kuo A."/>
            <person name="Mondo S."/>
            <person name="Pangilinan J."/>
            <person name="Riley R."/>
            <person name="LaButti K."/>
            <person name="Andreopoulos B."/>
            <person name="Lipzen A."/>
            <person name="Chen C."/>
            <person name="Yanf M."/>
            <person name="Daum C."/>
            <person name="Ng V."/>
            <person name="Clum A."/>
            <person name="Steindorff A."/>
            <person name="Ohm R."/>
            <person name="Martin F."/>
            <person name="Silar P."/>
            <person name="Natvig D."/>
            <person name="Lalanne C."/>
            <person name="Gautier V."/>
            <person name="Ament-velasquez S.L."/>
            <person name="Kruys A."/>
            <person name="Hutchinson M.I."/>
            <person name="Powell A.J."/>
            <person name="Barry K."/>
            <person name="Miller A.N."/>
            <person name="Grigoriev I.V."/>
            <person name="Debuchy R."/>
            <person name="Gladieux P."/>
            <person name="Thoren M.H."/>
            <person name="Johannesson H."/>
        </authorList>
    </citation>
    <scope>NUCLEOTIDE SEQUENCE</scope>
    <source>
        <strain evidence="13">FGSC 1904</strain>
    </source>
</reference>
<evidence type="ECO:0000256" key="7">
    <source>
        <dbReference type="ARBA" id="ARBA00022989"/>
    </source>
</evidence>
<comment type="similarity">
    <text evidence="2 11">Belongs to the KAR5 family.</text>
</comment>
<comment type="function">
    <text evidence="1 11">Required for nuclear membrane fusion during karyogamy.</text>
</comment>
<keyword evidence="5 11" id="KW-0732">Signal</keyword>
<dbReference type="GO" id="GO:0005789">
    <property type="term" value="C:endoplasmic reticulum membrane"/>
    <property type="evidence" value="ECO:0007669"/>
    <property type="project" value="UniProtKB-SubCell"/>
</dbReference>
<evidence type="ECO:0000256" key="6">
    <source>
        <dbReference type="ARBA" id="ARBA00022824"/>
    </source>
</evidence>
<accession>A0AAE0PL36</accession>
<evidence type="ECO:0000256" key="2">
    <source>
        <dbReference type="ARBA" id="ARBA00010473"/>
    </source>
</evidence>
<feature type="chain" id="PRO_5042134334" description="Nuclear membrane fusion protein Kar5" evidence="12">
    <location>
        <begin position="21"/>
        <end position="525"/>
    </location>
</feature>
<dbReference type="Proteomes" id="UP001281003">
    <property type="component" value="Unassembled WGS sequence"/>
</dbReference>
<evidence type="ECO:0000256" key="4">
    <source>
        <dbReference type="ARBA" id="ARBA00022692"/>
    </source>
</evidence>
<comment type="caution">
    <text evidence="13">The sequence shown here is derived from an EMBL/GenBank/DDBJ whole genome shotgun (WGS) entry which is preliminary data.</text>
</comment>
<evidence type="ECO:0000313" key="14">
    <source>
        <dbReference type="Proteomes" id="UP001281003"/>
    </source>
</evidence>
<evidence type="ECO:0000256" key="3">
    <source>
        <dbReference type="ARBA" id="ARBA00022459"/>
    </source>
</evidence>
<keyword evidence="7" id="KW-1133">Transmembrane helix</keyword>
<dbReference type="PANTHER" id="PTHR28012:SF1">
    <property type="entry name" value="NUCLEAR FUSION PROTEIN KAR5"/>
    <property type="match status" value="1"/>
</dbReference>
<dbReference type="GO" id="GO:0031965">
    <property type="term" value="C:nuclear membrane"/>
    <property type="evidence" value="ECO:0007669"/>
    <property type="project" value="UniProtKB-SubCell"/>
</dbReference>
<keyword evidence="6 11" id="KW-0256">Endoplasmic reticulum</keyword>
<dbReference type="InterPro" id="IPR007292">
    <property type="entry name" value="Nuclear_fusion_Kar5"/>
</dbReference>
<feature type="signal peptide" evidence="12">
    <location>
        <begin position="1"/>
        <end position="20"/>
    </location>
</feature>
<evidence type="ECO:0000256" key="5">
    <source>
        <dbReference type="ARBA" id="ARBA00022729"/>
    </source>
</evidence>
<reference evidence="13" key="1">
    <citation type="journal article" date="2023" name="Mol. Phylogenet. Evol.">
        <title>Genome-scale phylogeny and comparative genomics of the fungal order Sordariales.</title>
        <authorList>
            <person name="Hensen N."/>
            <person name="Bonometti L."/>
            <person name="Westerberg I."/>
            <person name="Brannstrom I.O."/>
            <person name="Guillou S."/>
            <person name="Cros-Aarteil S."/>
            <person name="Calhoun S."/>
            <person name="Haridas S."/>
            <person name="Kuo A."/>
            <person name="Mondo S."/>
            <person name="Pangilinan J."/>
            <person name="Riley R."/>
            <person name="LaButti K."/>
            <person name="Andreopoulos B."/>
            <person name="Lipzen A."/>
            <person name="Chen C."/>
            <person name="Yan M."/>
            <person name="Daum C."/>
            <person name="Ng V."/>
            <person name="Clum A."/>
            <person name="Steindorff A."/>
            <person name="Ohm R.A."/>
            <person name="Martin F."/>
            <person name="Silar P."/>
            <person name="Natvig D.O."/>
            <person name="Lalanne C."/>
            <person name="Gautier V."/>
            <person name="Ament-Velasquez S.L."/>
            <person name="Kruys A."/>
            <person name="Hutchinson M.I."/>
            <person name="Powell A.J."/>
            <person name="Barry K."/>
            <person name="Miller A.N."/>
            <person name="Grigoriev I.V."/>
            <person name="Debuchy R."/>
            <person name="Gladieux P."/>
            <person name="Hiltunen Thoren M."/>
            <person name="Johannesson H."/>
        </authorList>
    </citation>
    <scope>NUCLEOTIDE SEQUENCE</scope>
    <source>
        <strain evidence="13">FGSC 1904</strain>
    </source>
</reference>
<dbReference type="GO" id="GO:0048288">
    <property type="term" value="P:nuclear membrane fusion involved in karyogamy"/>
    <property type="evidence" value="ECO:0007669"/>
    <property type="project" value="UniProtKB-UniRule"/>
</dbReference>
<evidence type="ECO:0000256" key="1">
    <source>
        <dbReference type="ARBA" id="ARBA00003389"/>
    </source>
</evidence>
<name>A0AAE0PL36_SORBR</name>
<dbReference type="PANTHER" id="PTHR28012">
    <property type="entry name" value="NUCLEAR FUSION PROTEIN KAR5"/>
    <property type="match status" value="1"/>
</dbReference>
<sequence length="525" mass="57881">MVKALLFTVLCAFTATSTHAFSWKSERRVAVPNHQVDLDHNIQPLDLLRESSRLPNIYAVALSELQELESEPFCHRVAARLLVNNCQLVDGKNDATILTDTGRQVRDFVDSYAASLAICDLERGRFNIPTQCAKFREPALSQIALRDQAQLHVSSHEIDQCLSAMKSSDAAWNTWISYRHKALRFCEAARADNEKAQNILLYQRLTNVMRNLTEGVEAQLRTRMDQFDLRTQQSINNLDNLTPQIDKLRDGLAMVHDYLATDVGATLRKSSATLHESQQQAEDLQRLLNILLTGVLDGHSKVAHAHENALQQVSVRANNDIGALVAVVATAAASTTALQQQIELSNQQAAALARRQDNLEQGMDRLLAVTETLATKYEDQTHRLQQASNITNEILDILEDTATTASSVNASFSFLTDASASFLSRSSIGSSWWPYIVCPTASLVMGSYGLPPSATRNLALLALGEVAGFMVSSYEQVTEVVYQSFEATPFYSSIWQVPVNKTVNTTASTSANTTEDTTTNTTALT</sequence>
<keyword evidence="3 11" id="KW-0415">Karyogamy</keyword>
<gene>
    <name evidence="13" type="ORF">B0T20DRAFT_492929</name>
</gene>
<evidence type="ECO:0000256" key="12">
    <source>
        <dbReference type="SAM" id="SignalP"/>
    </source>
</evidence>
<organism evidence="13 14">
    <name type="scientific">Sordaria brevicollis</name>
    <dbReference type="NCBI Taxonomy" id="83679"/>
    <lineage>
        <taxon>Eukaryota</taxon>
        <taxon>Fungi</taxon>
        <taxon>Dikarya</taxon>
        <taxon>Ascomycota</taxon>
        <taxon>Pezizomycotina</taxon>
        <taxon>Sordariomycetes</taxon>
        <taxon>Sordariomycetidae</taxon>
        <taxon>Sordariales</taxon>
        <taxon>Sordariaceae</taxon>
        <taxon>Sordaria</taxon>
    </lineage>
</organism>
<evidence type="ECO:0000313" key="13">
    <source>
        <dbReference type="EMBL" id="KAK3401945.1"/>
    </source>
</evidence>
<evidence type="ECO:0000256" key="9">
    <source>
        <dbReference type="ARBA" id="ARBA00023180"/>
    </source>
</evidence>
<proteinExistence type="inferred from homology"/>
<keyword evidence="10 11" id="KW-0539">Nucleus</keyword>
<dbReference type="EMBL" id="JAUTDP010000002">
    <property type="protein sequence ID" value="KAK3401945.1"/>
    <property type="molecule type" value="Genomic_DNA"/>
</dbReference>
<keyword evidence="8" id="KW-0472">Membrane</keyword>
<protein>
    <recommendedName>
        <fullName evidence="15">Nuclear membrane fusion protein Kar5</fullName>
    </recommendedName>
</protein>
<evidence type="ECO:0008006" key="15">
    <source>
        <dbReference type="Google" id="ProtNLM"/>
    </source>
</evidence>